<sequence>MSHMQALQSLHLWGKRVGLRPRKALSIVLQPCFIFYMSSFEEIRWNSSSDPLKRYVGTLLVVADLSILLMTVSHLVVFEVCKHRRKCLDQKVFLSKRLILLCFLLSPRSGRQAPFCLTGKKGSREISKKIFCQKDRRLRK</sequence>
<keyword evidence="1" id="KW-0472">Membrane</keyword>
<reference evidence="2" key="1">
    <citation type="submission" date="2017-07" db="EMBL/GenBank/DDBJ databases">
        <title>Taro Niue Genome Assembly and Annotation.</title>
        <authorList>
            <person name="Atibalentja N."/>
            <person name="Keating K."/>
            <person name="Fields C.J."/>
        </authorList>
    </citation>
    <scope>NUCLEOTIDE SEQUENCE</scope>
    <source>
        <strain evidence="2">Niue_2</strain>
        <tissue evidence="2">Leaf</tissue>
    </source>
</reference>
<dbReference type="EMBL" id="NMUH01000301">
    <property type="protein sequence ID" value="MQL76488.1"/>
    <property type="molecule type" value="Genomic_DNA"/>
</dbReference>
<dbReference type="Proteomes" id="UP000652761">
    <property type="component" value="Unassembled WGS sequence"/>
</dbReference>
<protein>
    <submittedName>
        <fullName evidence="2">Uncharacterized protein</fullName>
    </submittedName>
</protein>
<dbReference type="AlphaFoldDB" id="A0A843TYJ6"/>
<proteinExistence type="predicted"/>
<evidence type="ECO:0000256" key="1">
    <source>
        <dbReference type="SAM" id="Phobius"/>
    </source>
</evidence>
<name>A0A843TYJ6_COLES</name>
<feature type="transmembrane region" description="Helical" evidence="1">
    <location>
        <begin position="59"/>
        <end position="81"/>
    </location>
</feature>
<comment type="caution">
    <text evidence="2">The sequence shown here is derived from an EMBL/GenBank/DDBJ whole genome shotgun (WGS) entry which is preliminary data.</text>
</comment>
<keyword evidence="3" id="KW-1185">Reference proteome</keyword>
<keyword evidence="1" id="KW-1133">Transmembrane helix</keyword>
<evidence type="ECO:0000313" key="2">
    <source>
        <dbReference type="EMBL" id="MQL76488.1"/>
    </source>
</evidence>
<organism evidence="2 3">
    <name type="scientific">Colocasia esculenta</name>
    <name type="common">Wild taro</name>
    <name type="synonym">Arum esculentum</name>
    <dbReference type="NCBI Taxonomy" id="4460"/>
    <lineage>
        <taxon>Eukaryota</taxon>
        <taxon>Viridiplantae</taxon>
        <taxon>Streptophyta</taxon>
        <taxon>Embryophyta</taxon>
        <taxon>Tracheophyta</taxon>
        <taxon>Spermatophyta</taxon>
        <taxon>Magnoliopsida</taxon>
        <taxon>Liliopsida</taxon>
        <taxon>Araceae</taxon>
        <taxon>Aroideae</taxon>
        <taxon>Colocasieae</taxon>
        <taxon>Colocasia</taxon>
    </lineage>
</organism>
<keyword evidence="1" id="KW-0812">Transmembrane</keyword>
<gene>
    <name evidence="2" type="ORF">Taro_008878</name>
</gene>
<accession>A0A843TYJ6</accession>
<evidence type="ECO:0000313" key="3">
    <source>
        <dbReference type="Proteomes" id="UP000652761"/>
    </source>
</evidence>